<dbReference type="Proteomes" id="UP000664034">
    <property type="component" value="Unassembled WGS sequence"/>
</dbReference>
<name>A0A939GHZ3_9BACT</name>
<dbReference type="Gene3D" id="3.40.50.10390">
    <property type="entry name" value="Gingipain r, domain 1"/>
    <property type="match status" value="1"/>
</dbReference>
<keyword evidence="1" id="KW-0732">Signal</keyword>
<dbReference type="RefSeq" id="WP_207366188.1">
    <property type="nucleotide sequence ID" value="NZ_JAFMYV010000010.1"/>
</dbReference>
<dbReference type="NCBIfam" id="NF033707">
    <property type="entry name" value="T9SS_sortase"/>
    <property type="match status" value="1"/>
</dbReference>
<dbReference type="AlphaFoldDB" id="A0A939GHZ3"/>
<dbReference type="InterPro" id="IPR001769">
    <property type="entry name" value="Gingipain"/>
</dbReference>
<dbReference type="GO" id="GO:0008234">
    <property type="term" value="F:cysteine-type peptidase activity"/>
    <property type="evidence" value="ECO:0007669"/>
    <property type="project" value="InterPro"/>
</dbReference>
<feature type="domain" description="Gingipain" evidence="2">
    <location>
        <begin position="409"/>
        <end position="788"/>
    </location>
</feature>
<evidence type="ECO:0000256" key="1">
    <source>
        <dbReference type="ARBA" id="ARBA00022729"/>
    </source>
</evidence>
<protein>
    <submittedName>
        <fullName evidence="3">Type IX secretion system sortase PorU</fullName>
    </submittedName>
</protein>
<organism evidence="3 4">
    <name type="scientific">Fibrella rubiginis</name>
    <dbReference type="NCBI Taxonomy" id="2817060"/>
    <lineage>
        <taxon>Bacteria</taxon>
        <taxon>Pseudomonadati</taxon>
        <taxon>Bacteroidota</taxon>
        <taxon>Cytophagia</taxon>
        <taxon>Cytophagales</taxon>
        <taxon>Spirosomataceae</taxon>
        <taxon>Fibrella</taxon>
    </lineage>
</organism>
<dbReference type="CDD" id="cd02258">
    <property type="entry name" value="Peptidase_C25_N"/>
    <property type="match status" value="1"/>
</dbReference>
<evidence type="ECO:0000313" key="4">
    <source>
        <dbReference type="Proteomes" id="UP000664034"/>
    </source>
</evidence>
<reference evidence="3" key="1">
    <citation type="submission" date="2021-03" db="EMBL/GenBank/DDBJ databases">
        <title>Fibrella sp. HMF5335 genome sequencing and assembly.</title>
        <authorList>
            <person name="Kang H."/>
            <person name="Kim H."/>
            <person name="Bae S."/>
            <person name="Joh K."/>
        </authorList>
    </citation>
    <scope>NUCLEOTIDE SEQUENCE</scope>
    <source>
        <strain evidence="3">HMF5335</strain>
    </source>
</reference>
<dbReference type="InterPro" id="IPR029030">
    <property type="entry name" value="Caspase-like_dom_sf"/>
</dbReference>
<keyword evidence="4" id="KW-1185">Reference proteome</keyword>
<proteinExistence type="predicted"/>
<dbReference type="GO" id="GO:0006508">
    <property type="term" value="P:proteolysis"/>
    <property type="evidence" value="ECO:0007669"/>
    <property type="project" value="InterPro"/>
</dbReference>
<gene>
    <name evidence="3" type="primary">porU</name>
    <name evidence="3" type="ORF">J2I47_19045</name>
</gene>
<dbReference type="Gene3D" id="3.40.50.1460">
    <property type="match status" value="1"/>
</dbReference>
<comment type="caution">
    <text evidence="3">The sequence shown here is derived from an EMBL/GenBank/DDBJ whole genome shotgun (WGS) entry which is preliminary data.</text>
</comment>
<sequence>MCWLNRRLRGGLLLIGLLGSTIGWGQTVRSVLQTGQWLKIGVTETGIVRLDYATLTKANPAFATADPRLFRLYGNGGAALPQPNATARPVDLLENAVQVTGESDGRFDPADALLFFGQGSTKITVDAAGKPVSHQLNPYADTTFYFLTIGPSAAVPRLGMRVANRAAGNTITGTPITTYTDYVFHEAERVKPLASGRYWLGEAFQGELSQRLTVTLNTPGRIANTSVLVRSAVMASSTAQTTYFLQVNGSDIGSQTVEPVADALTRYTTRGMLNTSTFTTTPTGAGEGLSIQLTSSRKGGAGSSGYLDFLSAQYQRELRQYDQPTLVRSTAGRFVAKQATAALRIWDVTNPLRPAQQAYSLTGLAATWSSDSLARHEYMLFTDATTGLPASINVIANQDIRGQQAPNLLIVTPLAWRAEADRLAQYRRTNDSLSVLVVTTQQVYNEFSSGQPDPTAIRDMCRYFYQYGQSGSPSAGLRYLLLFGDATYDYRNIDQFLSPTEQASMVPVYESRESLHPLLSFSSDDYFGFLKDTDGEWTEDFTGDQRLDIGVGRLPVKSLDEAKTVVDKLIRYATDKTTGNWRSQLLIVADDGDDNIHQRDADQLATYVETHAPAYHPDRLFIDLFPRTADTVGTQVVPKSLPVNARIRQAMQDGRLIINYTGHGGIREWAQEQILTLKDILTTPVPRLPLFVTATCEFGRYDDPTSSSGAEIALLNPTGGGIGLLTTTRPVFADKNLLLNQAFYRTVFQPRAGRMPRLGDVIRATKDSSLAGVQNRNFTLLGDPSMRLAYPRAEVVLTGLNGHALTVPDTLRALQQVTLTGEVRLPGMAQALANFSGTAQLTLYDKPTSLTTLGLEGNPKMAFRSYTNRLYSGQVRVQNGQFQAQFTLPKDLDLTVGPGRLYAYALRDDGLTDAGGATDLPLGGVARTPPVADVQPPVIRLSLADTLATVPYLTVAGPTVTLLVDLSDNEGINLSQAVKDHALTLQLDGRDPVLLSTYYTATTADGRQGRVRYSITGLTNGTYTAHVRAYDLSNNAADATLTFVVTDKPPLSLRPMTAFPNPFSDKTTITATHNRPGDNLDWSLVVFDATGKLLSEQQGQCPGCPSPLVISGWDGRESSGLSLVNGLYIYKLQVHSVSDGSTATGSGTLLLMR</sequence>
<dbReference type="InterPro" id="IPR029031">
    <property type="entry name" value="Gingipain_N_sf"/>
</dbReference>
<dbReference type="Pfam" id="PF01364">
    <property type="entry name" value="Peptidase_C25"/>
    <property type="match status" value="1"/>
</dbReference>
<evidence type="ECO:0000259" key="2">
    <source>
        <dbReference type="Pfam" id="PF01364"/>
    </source>
</evidence>
<dbReference type="SUPFAM" id="SSF52129">
    <property type="entry name" value="Caspase-like"/>
    <property type="match status" value="1"/>
</dbReference>
<evidence type="ECO:0000313" key="3">
    <source>
        <dbReference type="EMBL" id="MBO0938656.1"/>
    </source>
</evidence>
<accession>A0A939GHZ3</accession>
<dbReference type="EMBL" id="JAFMYV010000010">
    <property type="protein sequence ID" value="MBO0938656.1"/>
    <property type="molecule type" value="Genomic_DNA"/>
</dbReference>